<sequence>MLRRNQMSMFCKHKWEILSELKTDSIYDRVRRDGGSLSSSSVYGMKEIMGCRLIQLCTCTKCGKIKKFVEHI</sequence>
<proteinExistence type="predicted"/>
<dbReference type="EMBL" id="MK719702">
    <property type="protein sequence ID" value="QCQ58023.1"/>
    <property type="molecule type" value="Genomic_DNA"/>
</dbReference>
<reference evidence="1 2" key="1">
    <citation type="submission" date="2019-03" db="EMBL/GenBank/DDBJ databases">
        <title>Genomic and seasonal variations among aquatic phages infecting the Baltic Sea Gammaproteobacteria Rheinheimera sp. bal341.</title>
        <authorList>
            <person name="Nilsson E."/>
            <person name="Li K."/>
            <person name="Fridlund J."/>
            <person name="Sulcius S."/>
            <person name="Bunse C."/>
            <person name="Karlsson C.M.G."/>
            <person name="Lindh M."/>
            <person name="Lundin D."/>
            <person name="Pinhassi J."/>
            <person name="Holmfeldt K."/>
        </authorList>
    </citation>
    <scope>NUCLEOTIDE SEQUENCE [LARGE SCALE GENOMIC DNA]</scope>
</reference>
<name>A0A4P8MVZ9_9CAUD</name>
<protein>
    <submittedName>
        <fullName evidence="1">Uncharacterized protein</fullName>
    </submittedName>
</protein>
<organism evidence="1 2">
    <name type="scientific">Rheinheimera phage vB_RspM_Barba1S</name>
    <dbReference type="NCBI Taxonomy" id="2565660"/>
    <lineage>
        <taxon>Viruses</taxon>
        <taxon>Duplodnaviria</taxon>
        <taxon>Heunggongvirae</taxon>
        <taxon>Uroviricota</taxon>
        <taxon>Caudoviricetes</taxon>
        <taxon>Barbavirus</taxon>
        <taxon>Barbavirus barba18A</taxon>
    </lineage>
</organism>
<evidence type="ECO:0000313" key="1">
    <source>
        <dbReference type="EMBL" id="QCQ58023.1"/>
    </source>
</evidence>
<accession>A0A4P8MVZ9</accession>
<dbReference type="Proteomes" id="UP000300052">
    <property type="component" value="Genome"/>
</dbReference>
<gene>
    <name evidence="1" type="ORF">Barba1S_gp036</name>
</gene>
<evidence type="ECO:0000313" key="2">
    <source>
        <dbReference type="Proteomes" id="UP000300052"/>
    </source>
</evidence>